<feature type="domain" description="HTH luxR-type" evidence="4">
    <location>
        <begin position="859"/>
        <end position="924"/>
    </location>
</feature>
<dbReference type="GO" id="GO:0006355">
    <property type="term" value="P:regulation of DNA-templated transcription"/>
    <property type="evidence" value="ECO:0007669"/>
    <property type="project" value="InterPro"/>
</dbReference>
<dbReference type="PROSITE" id="PS00622">
    <property type="entry name" value="HTH_LUXR_1"/>
    <property type="match status" value="1"/>
</dbReference>
<dbReference type="PANTHER" id="PTHR16305:SF35">
    <property type="entry name" value="TRANSCRIPTIONAL ACTIVATOR DOMAIN"/>
    <property type="match status" value="1"/>
</dbReference>
<dbReference type="PRINTS" id="PR00038">
    <property type="entry name" value="HTHLUXR"/>
</dbReference>
<dbReference type="Proteomes" id="UP000054241">
    <property type="component" value="Unassembled WGS sequence"/>
</dbReference>
<dbReference type="GO" id="GO:0004016">
    <property type="term" value="F:adenylate cyclase activity"/>
    <property type="evidence" value="ECO:0007669"/>
    <property type="project" value="TreeGrafter"/>
</dbReference>
<dbReference type="AlphaFoldDB" id="A0A101NGD1"/>
<name>A0A101NGD1_9ACTN</name>
<evidence type="ECO:0000256" key="3">
    <source>
        <dbReference type="SAM" id="MobiDB-lite"/>
    </source>
</evidence>
<evidence type="ECO:0000313" key="5">
    <source>
        <dbReference type="EMBL" id="KUM92592.1"/>
    </source>
</evidence>
<dbReference type="CDD" id="cd06170">
    <property type="entry name" value="LuxR_C_like"/>
    <property type="match status" value="1"/>
</dbReference>
<dbReference type="SUPFAM" id="SSF46894">
    <property type="entry name" value="C-terminal effector domain of the bipartite response regulators"/>
    <property type="match status" value="1"/>
</dbReference>
<dbReference type="InterPro" id="IPR041664">
    <property type="entry name" value="AAA_16"/>
</dbReference>
<keyword evidence="6" id="KW-1185">Reference proteome</keyword>
<evidence type="ECO:0000256" key="1">
    <source>
        <dbReference type="ARBA" id="ARBA00022741"/>
    </source>
</evidence>
<dbReference type="SMART" id="SM00421">
    <property type="entry name" value="HTH_LUXR"/>
    <property type="match status" value="1"/>
</dbReference>
<dbReference type="GO" id="GO:0003677">
    <property type="term" value="F:DNA binding"/>
    <property type="evidence" value="ECO:0007669"/>
    <property type="project" value="InterPro"/>
</dbReference>
<gene>
    <name evidence="5" type="ORF">AQI88_30960</name>
</gene>
<dbReference type="GO" id="GO:0005737">
    <property type="term" value="C:cytoplasm"/>
    <property type="evidence" value="ECO:0007669"/>
    <property type="project" value="TreeGrafter"/>
</dbReference>
<proteinExistence type="predicted"/>
<accession>A0A101NGD1</accession>
<dbReference type="InterPro" id="IPR027417">
    <property type="entry name" value="P-loop_NTPase"/>
</dbReference>
<feature type="compositionally biased region" description="Pro residues" evidence="3">
    <location>
        <begin position="940"/>
        <end position="949"/>
    </location>
</feature>
<dbReference type="SUPFAM" id="SSF52540">
    <property type="entry name" value="P-loop containing nucleoside triphosphate hydrolases"/>
    <property type="match status" value="1"/>
</dbReference>
<evidence type="ECO:0000256" key="2">
    <source>
        <dbReference type="ARBA" id="ARBA00022840"/>
    </source>
</evidence>
<evidence type="ECO:0000313" key="6">
    <source>
        <dbReference type="Proteomes" id="UP000054241"/>
    </source>
</evidence>
<dbReference type="InterPro" id="IPR000792">
    <property type="entry name" value="Tscrpt_reg_LuxR_C"/>
</dbReference>
<feature type="region of interest" description="Disordered" evidence="3">
    <location>
        <begin position="924"/>
        <end position="949"/>
    </location>
</feature>
<evidence type="ECO:0000259" key="4">
    <source>
        <dbReference type="PROSITE" id="PS50043"/>
    </source>
</evidence>
<dbReference type="InterPro" id="IPR011990">
    <property type="entry name" value="TPR-like_helical_dom_sf"/>
</dbReference>
<dbReference type="GO" id="GO:0005524">
    <property type="term" value="F:ATP binding"/>
    <property type="evidence" value="ECO:0007669"/>
    <property type="project" value="UniProtKB-KW"/>
</dbReference>
<dbReference type="SUPFAM" id="SSF48452">
    <property type="entry name" value="TPR-like"/>
    <property type="match status" value="2"/>
</dbReference>
<dbReference type="STRING" id="67285.AQI88_30960"/>
<dbReference type="PROSITE" id="PS50043">
    <property type="entry name" value="HTH_LUXR_2"/>
    <property type="match status" value="1"/>
</dbReference>
<dbReference type="PANTHER" id="PTHR16305">
    <property type="entry name" value="TESTICULAR SOLUBLE ADENYLYL CYCLASE"/>
    <property type="match status" value="1"/>
</dbReference>
<dbReference type="Pfam" id="PF00196">
    <property type="entry name" value="GerE"/>
    <property type="match status" value="1"/>
</dbReference>
<dbReference type="EMBL" id="LMWL01000061">
    <property type="protein sequence ID" value="KUM92592.1"/>
    <property type="molecule type" value="Genomic_DNA"/>
</dbReference>
<dbReference type="Gene3D" id="1.25.40.10">
    <property type="entry name" value="Tetratricopeptide repeat domain"/>
    <property type="match status" value="2"/>
</dbReference>
<keyword evidence="1" id="KW-0547">Nucleotide-binding</keyword>
<dbReference type="OrthoDB" id="3178131at2"/>
<reference evidence="5 6" key="1">
    <citation type="submission" date="2015-10" db="EMBL/GenBank/DDBJ databases">
        <title>Draft genome sequence of Streptomyces cellostaticus DSM 40189, type strain for the species Streptomyces cellostaticus.</title>
        <authorList>
            <person name="Ruckert C."/>
            <person name="Winkler A."/>
            <person name="Kalinowski J."/>
            <person name="Kampfer P."/>
            <person name="Glaeser S."/>
        </authorList>
    </citation>
    <scope>NUCLEOTIDE SEQUENCE [LARGE SCALE GENOMIC DNA]</scope>
    <source>
        <strain evidence="5 6">DSM 40189</strain>
    </source>
</reference>
<sequence>MTPLVERTAELRALDFVLGQGFEGNGTAVLIEAPAGTGKSTLLAEAAALARMQEARVLRARCCPREARVPWAAVRQLLDPHLSDEDHSLLDGNQAVPPPTGHEGGTPPVDRFHDLYLTLLRLSRRAPLALLVDDAQHADDLSQQWLAYLARRLHGVCIALAVATRTASGAPDGVLTAELVACPEFPRLRPRPLSGQGTAHYLADRLGQALGEETAALCHRAAGGNPALLDAVAEALARTGTPPSQITQRQAAGVCDRALLRALPLLLNRHAPAVAAAATAVTALDRVADLPLLAHTAGIDLPAAEQAVTALEDAGLLPAGPPWQPTNAVITQALTAQADEHTLDKLRSRAAEALRDLGAGPTEIADLLLRTTPDGRHWRVQVLHEAARVAGERPDPPAARAYLRRALAEPPADSYRPELLTLLGITEVQLAPGSAVGHLRTALEGEEDIGVHAALVPHLAEALARTGRAKEAVALLDKLAGRIGEDDRETLYRLWAQGILVLLEETPHMADAWVAHANIADNVAGSSPGQRLLLAALALKTTLTGQCASTAAGFADRALARREPREEPALTAAFAATALLHADRLTDAAHCCDQLLGDDMHDQPAPLRSLFMAMRAKIAHRMGDLASALTLSRQALALAPPGQRYQPYVTAQVINALIDLGETEQAEHLCRTSHQGPAGNHWSWAVLYAARARTHHTHNRHHTALRELDACARQMHNGGYDNPALVPWRSHAALVHQRLGDDETAMNLAEAELVLTRRWGSPRTIATSLRTIGRLQTGPAAVTTLSEAAALLQATPARHDLARTLTDLGEALHATDRGTEARTVLRQALDLADASGAAPLSERAYHALLATGARPRRKRQSGVKALTEREQRIAALAAGGMDNQAIATTLFVSRRTVEFHLTHVYRKLAIDGRADLSTALATGQIPQQDPAASRRATPQSRPPSPDTVR</sequence>
<dbReference type="InterPro" id="IPR016032">
    <property type="entry name" value="Sig_transdc_resp-reg_C-effctor"/>
</dbReference>
<comment type="caution">
    <text evidence="5">The sequence shown here is derived from an EMBL/GenBank/DDBJ whole genome shotgun (WGS) entry which is preliminary data.</text>
</comment>
<organism evidence="5 6">
    <name type="scientific">Streptomyces cellostaticus</name>
    <dbReference type="NCBI Taxonomy" id="67285"/>
    <lineage>
        <taxon>Bacteria</taxon>
        <taxon>Bacillati</taxon>
        <taxon>Actinomycetota</taxon>
        <taxon>Actinomycetes</taxon>
        <taxon>Kitasatosporales</taxon>
        <taxon>Streptomycetaceae</taxon>
        <taxon>Streptomyces</taxon>
    </lineage>
</organism>
<protein>
    <recommendedName>
        <fullName evidence="4">HTH luxR-type domain-containing protein</fullName>
    </recommendedName>
</protein>
<dbReference type="Pfam" id="PF13191">
    <property type="entry name" value="AAA_16"/>
    <property type="match status" value="1"/>
</dbReference>
<dbReference type="RefSeq" id="WP_067005464.1">
    <property type="nucleotide sequence ID" value="NZ_BNDU01000012.1"/>
</dbReference>
<dbReference type="Gene3D" id="1.10.10.10">
    <property type="entry name" value="Winged helix-like DNA-binding domain superfamily/Winged helix DNA-binding domain"/>
    <property type="match status" value="1"/>
</dbReference>
<keyword evidence="2" id="KW-0067">ATP-binding</keyword>
<feature type="region of interest" description="Disordered" evidence="3">
    <location>
        <begin position="87"/>
        <end position="108"/>
    </location>
</feature>
<dbReference type="InterPro" id="IPR036388">
    <property type="entry name" value="WH-like_DNA-bd_sf"/>
</dbReference>